<dbReference type="AlphaFoldDB" id="A0A4V3BEV5"/>
<dbReference type="RefSeq" id="WP_133444101.1">
    <property type="nucleotide sequence ID" value="NZ_SCWB01000012.1"/>
</dbReference>
<accession>A0A4V3BEV5</accession>
<feature type="domain" description="ABC transmembrane type-2" evidence="9">
    <location>
        <begin position="137"/>
        <end position="372"/>
    </location>
</feature>
<evidence type="ECO:0000256" key="1">
    <source>
        <dbReference type="ARBA" id="ARBA00004651"/>
    </source>
</evidence>
<keyword evidence="3" id="KW-0813">Transport</keyword>
<feature type="transmembrane region" description="Helical" evidence="8">
    <location>
        <begin position="182"/>
        <end position="204"/>
    </location>
</feature>
<keyword evidence="5 8" id="KW-0812">Transmembrane</keyword>
<dbReference type="GO" id="GO:0005886">
    <property type="term" value="C:plasma membrane"/>
    <property type="evidence" value="ECO:0007669"/>
    <property type="project" value="UniProtKB-SubCell"/>
</dbReference>
<evidence type="ECO:0000256" key="6">
    <source>
        <dbReference type="ARBA" id="ARBA00022989"/>
    </source>
</evidence>
<name>A0A4V3BEV5_9STAP</name>
<feature type="transmembrane region" description="Helical" evidence="8">
    <location>
        <begin position="342"/>
        <end position="369"/>
    </location>
</feature>
<comment type="caution">
    <text evidence="10">The sequence shown here is derived from an EMBL/GenBank/DDBJ whole genome shotgun (WGS) entry which is preliminary data.</text>
</comment>
<reference evidence="10 11" key="1">
    <citation type="submission" date="2019-01" db="EMBL/GenBank/DDBJ databases">
        <title>Draft genome sequences of the type strains of six Macrococcus species.</title>
        <authorList>
            <person name="Mazhar S."/>
            <person name="Altermann E."/>
            <person name="Hill C."/>
            <person name="Mcauliffe O."/>
        </authorList>
    </citation>
    <scope>NUCLEOTIDE SEQUENCE [LARGE SCALE GENOMIC DNA]</scope>
    <source>
        <strain evidence="10 11">CCM4815</strain>
    </source>
</reference>
<keyword evidence="11" id="KW-1185">Reference proteome</keyword>
<evidence type="ECO:0000313" key="11">
    <source>
        <dbReference type="Proteomes" id="UP000294802"/>
    </source>
</evidence>
<dbReference type="InterPro" id="IPR047817">
    <property type="entry name" value="ABC2_TM_bact-type"/>
</dbReference>
<dbReference type="InterPro" id="IPR051449">
    <property type="entry name" value="ABC-2_transporter_component"/>
</dbReference>
<evidence type="ECO:0000256" key="3">
    <source>
        <dbReference type="ARBA" id="ARBA00022448"/>
    </source>
</evidence>
<dbReference type="Proteomes" id="UP000294802">
    <property type="component" value="Unassembled WGS sequence"/>
</dbReference>
<dbReference type="OrthoDB" id="9776218at2"/>
<evidence type="ECO:0000256" key="4">
    <source>
        <dbReference type="ARBA" id="ARBA00022475"/>
    </source>
</evidence>
<evidence type="ECO:0000256" key="7">
    <source>
        <dbReference type="ARBA" id="ARBA00023136"/>
    </source>
</evidence>
<protein>
    <submittedName>
        <fullName evidence="10">ABC transporter permease</fullName>
    </submittedName>
</protein>
<feature type="transmembrane region" description="Helical" evidence="8">
    <location>
        <begin position="297"/>
        <end position="322"/>
    </location>
</feature>
<dbReference type="Pfam" id="PF12698">
    <property type="entry name" value="ABC2_membrane_3"/>
    <property type="match status" value="1"/>
</dbReference>
<dbReference type="PANTHER" id="PTHR30294">
    <property type="entry name" value="MEMBRANE COMPONENT OF ABC TRANSPORTER YHHJ-RELATED"/>
    <property type="match status" value="1"/>
</dbReference>
<keyword evidence="7 8" id="KW-0472">Membrane</keyword>
<feature type="transmembrane region" description="Helical" evidence="8">
    <location>
        <begin position="225"/>
        <end position="254"/>
    </location>
</feature>
<evidence type="ECO:0000256" key="5">
    <source>
        <dbReference type="ARBA" id="ARBA00022692"/>
    </source>
</evidence>
<keyword evidence="6 8" id="KW-1133">Transmembrane helix</keyword>
<organism evidence="10 11">
    <name type="scientific">Macrococcus lamae</name>
    <dbReference type="NCBI Taxonomy" id="198484"/>
    <lineage>
        <taxon>Bacteria</taxon>
        <taxon>Bacillati</taxon>
        <taxon>Bacillota</taxon>
        <taxon>Bacilli</taxon>
        <taxon>Bacillales</taxon>
        <taxon>Staphylococcaceae</taxon>
        <taxon>Macrococcus</taxon>
    </lineage>
</organism>
<dbReference type="EMBL" id="SCWB01000012">
    <property type="protein sequence ID" value="TDM07906.1"/>
    <property type="molecule type" value="Genomic_DNA"/>
</dbReference>
<comment type="subcellular location">
    <subcellularLocation>
        <location evidence="1">Cell membrane</location>
        <topology evidence="1">Multi-pass membrane protein</topology>
    </subcellularLocation>
</comment>
<sequence>MRTMGIVKRIMLEKMRDKRTLALLFLAPLVILTLMHVVFDGDARNPAIGAIHVEPSIVHQFEDNDFKVTVYSKNPADNRKFMEDHKLDGLVIKKGDHVTVSLLNDDPAIASRIRLTVNQAYQQKTQSTLVDDMKAKIKDLAETLDKIPFSPTKNITLNDPKNTNVKTDYIYGSKDTSAFDTFSPVLIGFFVFFFVFLISGIGFLKERTSGTLERMLMTPVKRLEVTFGYVIGYSLLAILQTIVIVLFAVFVLGIADPASIWKVIIINLFIALTALSLGLLLSAFARSEFQMIQFIPLVIVPQVFLSGLFPLETMAGWLQVLARFMPLYYAGDALKKVMYKHWSLSSVTIDLVVLALFTLIFITLNVFALKKYRRI</sequence>
<dbReference type="GO" id="GO:0140359">
    <property type="term" value="F:ABC-type transporter activity"/>
    <property type="evidence" value="ECO:0007669"/>
    <property type="project" value="InterPro"/>
</dbReference>
<comment type="similarity">
    <text evidence="2">Belongs to the ABC-2 integral membrane protein family.</text>
</comment>
<dbReference type="PANTHER" id="PTHR30294:SF38">
    <property type="entry name" value="TRANSPORT PERMEASE PROTEIN"/>
    <property type="match status" value="1"/>
</dbReference>
<evidence type="ECO:0000259" key="9">
    <source>
        <dbReference type="PROSITE" id="PS51012"/>
    </source>
</evidence>
<evidence type="ECO:0000313" key="10">
    <source>
        <dbReference type="EMBL" id="TDM07906.1"/>
    </source>
</evidence>
<proteinExistence type="inferred from homology"/>
<evidence type="ECO:0000256" key="2">
    <source>
        <dbReference type="ARBA" id="ARBA00007783"/>
    </source>
</evidence>
<evidence type="ECO:0000256" key="8">
    <source>
        <dbReference type="SAM" id="Phobius"/>
    </source>
</evidence>
<dbReference type="PROSITE" id="PS51012">
    <property type="entry name" value="ABC_TM2"/>
    <property type="match status" value="1"/>
</dbReference>
<keyword evidence="4" id="KW-1003">Cell membrane</keyword>
<gene>
    <name evidence="10" type="ORF">ERX29_07595</name>
</gene>
<dbReference type="InterPro" id="IPR013525">
    <property type="entry name" value="ABC2_TM"/>
</dbReference>
<feature type="transmembrane region" description="Helical" evidence="8">
    <location>
        <begin position="260"/>
        <end position="285"/>
    </location>
</feature>